<gene>
    <name evidence="1" type="ORF">FHU41_000964</name>
</gene>
<dbReference type="Proteomes" id="UP000521748">
    <property type="component" value="Unassembled WGS sequence"/>
</dbReference>
<dbReference type="AlphaFoldDB" id="A0A7Y9S562"/>
<evidence type="ECO:0000313" key="2">
    <source>
        <dbReference type="Proteomes" id="UP000521748"/>
    </source>
</evidence>
<protein>
    <submittedName>
        <fullName evidence="1">Uncharacterized protein</fullName>
    </submittedName>
</protein>
<reference evidence="1 2" key="1">
    <citation type="submission" date="2020-07" db="EMBL/GenBank/DDBJ databases">
        <title>Sequencing the genomes of 1000 actinobacteria strains.</title>
        <authorList>
            <person name="Klenk H.-P."/>
        </authorList>
    </citation>
    <scope>NUCLEOTIDE SEQUENCE [LARGE SCALE GENOMIC DNA]</scope>
    <source>
        <strain evidence="1 2">DSM 102047</strain>
    </source>
</reference>
<evidence type="ECO:0000313" key="1">
    <source>
        <dbReference type="EMBL" id="NYE94743.1"/>
    </source>
</evidence>
<dbReference type="EMBL" id="JACBYQ010000001">
    <property type="protein sequence ID" value="NYE94743.1"/>
    <property type="molecule type" value="Genomic_DNA"/>
</dbReference>
<sequence length="55" mass="6100">MVLTKSVSSRLALQVSRWGLAALRSKALKPTVYARRIKITPSRRGSSHPMASIKH</sequence>
<proteinExistence type="predicted"/>
<keyword evidence="2" id="KW-1185">Reference proteome</keyword>
<name>A0A7Y9S562_9MICC</name>
<comment type="caution">
    <text evidence="1">The sequence shown here is derived from an EMBL/GenBank/DDBJ whole genome shotgun (WGS) entry which is preliminary data.</text>
</comment>
<accession>A0A7Y9S562</accession>
<organism evidence="1 2">
    <name type="scientific">Psychromicrobium silvestre</name>
    <dbReference type="NCBI Taxonomy" id="1645614"/>
    <lineage>
        <taxon>Bacteria</taxon>
        <taxon>Bacillati</taxon>
        <taxon>Actinomycetota</taxon>
        <taxon>Actinomycetes</taxon>
        <taxon>Micrococcales</taxon>
        <taxon>Micrococcaceae</taxon>
        <taxon>Psychromicrobium</taxon>
    </lineage>
</organism>